<comment type="caution">
    <text evidence="7">The sequence shown here is derived from an EMBL/GenBank/DDBJ whole genome shotgun (WGS) entry which is preliminary data.</text>
</comment>
<protein>
    <submittedName>
        <fullName evidence="7">Phytoene desaturase family protein</fullName>
        <ecNumber evidence="7">1.-.-.-</ecNumber>
    </submittedName>
</protein>
<dbReference type="NCBIfam" id="TIGR02734">
    <property type="entry name" value="crtI_fam"/>
    <property type="match status" value="1"/>
</dbReference>
<dbReference type="EC" id="1.-.-.-" evidence="7"/>
<dbReference type="InterPro" id="IPR002937">
    <property type="entry name" value="Amino_oxidase"/>
</dbReference>
<reference evidence="8" key="1">
    <citation type="journal article" date="2019" name="Int. J. Syst. Evol. Microbiol.">
        <title>The Global Catalogue of Microorganisms (GCM) 10K type strain sequencing project: providing services to taxonomists for standard genome sequencing and annotation.</title>
        <authorList>
            <consortium name="The Broad Institute Genomics Platform"/>
            <consortium name="The Broad Institute Genome Sequencing Center for Infectious Disease"/>
            <person name="Wu L."/>
            <person name="Ma J."/>
        </authorList>
    </citation>
    <scope>NUCLEOTIDE SEQUENCE [LARGE SCALE GENOMIC DNA]</scope>
    <source>
        <strain evidence="8">KACC 12634</strain>
    </source>
</reference>
<gene>
    <name evidence="7" type="primary">crtI</name>
    <name evidence="7" type="ORF">ACFQS3_09495</name>
</gene>
<dbReference type="GO" id="GO:0016491">
    <property type="term" value="F:oxidoreductase activity"/>
    <property type="evidence" value="ECO:0007669"/>
    <property type="project" value="UniProtKB-KW"/>
</dbReference>
<name>A0ABW2D5L1_9ACTN</name>
<comment type="similarity">
    <text evidence="4">Belongs to the carotenoid/retinoid oxidoreductase family.</text>
</comment>
<proteinExistence type="inferred from homology"/>
<evidence type="ECO:0000256" key="5">
    <source>
        <dbReference type="SAM" id="SignalP"/>
    </source>
</evidence>
<sequence>MKAVVIGAGISGLAAAGLLAADGHDVTVLEARDATGGRAGSWEHGGFRFDTGPSWYLMPEVFEHYFRLMGTTAARELDLVRLAPAFRAHFEPPGAGPVDVVSGREQATALFERIETGAGPRLGSYLDSARDAYELAVGRFLYDTYETTAGLRDPALLRRLPGLVPLLTRSLAAHVERRFTDRRLRQILGYPAVFLGSSPYRAPSLYHLMSHLDLADGVLYPMGGFTSVIAAVERLAAAAGAKIETGAGVARILTRGGNARGVRLADGGELDADLVVSTADLHHTETALLGGGERTYPESWWRRRSPGPGALLLMLGVDGALPQLAHHNLLFTRDWEANFDAVFGRRPRIPDPASIYVCRPSATDPTAAPPGSENLFVLVPVPADPGLGRGGDPGVEAAADRVIAQIAKWCGVADLPERVAVRRTVAPGDFAADLNAWRGNALGLEHTLRQSAVFRPRNASRKVRGLYYAGASALPGIGLPMCLISAELVLKRVRGDRSPGPLPEPGAA</sequence>
<evidence type="ECO:0000313" key="8">
    <source>
        <dbReference type="Proteomes" id="UP001596470"/>
    </source>
</evidence>
<keyword evidence="8" id="KW-1185">Reference proteome</keyword>
<dbReference type="RefSeq" id="WP_382349007.1">
    <property type="nucleotide sequence ID" value="NZ_JBHMBP010000002.1"/>
</dbReference>
<feature type="signal peptide" evidence="5">
    <location>
        <begin position="1"/>
        <end position="20"/>
    </location>
</feature>
<organism evidence="7 8">
    <name type="scientific">Glycomyces mayteni</name>
    <dbReference type="NCBI Taxonomy" id="543887"/>
    <lineage>
        <taxon>Bacteria</taxon>
        <taxon>Bacillati</taxon>
        <taxon>Actinomycetota</taxon>
        <taxon>Actinomycetes</taxon>
        <taxon>Glycomycetales</taxon>
        <taxon>Glycomycetaceae</taxon>
        <taxon>Glycomyces</taxon>
    </lineage>
</organism>
<dbReference type="SUPFAM" id="SSF51905">
    <property type="entry name" value="FAD/NAD(P)-binding domain"/>
    <property type="match status" value="1"/>
</dbReference>
<dbReference type="Pfam" id="PF01593">
    <property type="entry name" value="Amino_oxidase"/>
    <property type="match status" value="1"/>
</dbReference>
<dbReference type="EMBL" id="JBHSYS010000002">
    <property type="protein sequence ID" value="MFC6957429.1"/>
    <property type="molecule type" value="Genomic_DNA"/>
</dbReference>
<feature type="domain" description="Amine oxidase" evidence="6">
    <location>
        <begin position="10"/>
        <end position="487"/>
    </location>
</feature>
<evidence type="ECO:0000313" key="7">
    <source>
        <dbReference type="EMBL" id="MFC6957429.1"/>
    </source>
</evidence>
<evidence type="ECO:0000256" key="3">
    <source>
        <dbReference type="ARBA" id="ARBA00023002"/>
    </source>
</evidence>
<keyword evidence="2 4" id="KW-0125">Carotenoid biosynthesis</keyword>
<dbReference type="InterPro" id="IPR036188">
    <property type="entry name" value="FAD/NAD-bd_sf"/>
</dbReference>
<keyword evidence="5" id="KW-0732">Signal</keyword>
<dbReference type="PANTHER" id="PTHR43734:SF1">
    <property type="entry name" value="PHYTOENE DESATURASE"/>
    <property type="match status" value="1"/>
</dbReference>
<comment type="pathway">
    <text evidence="1 4">Carotenoid biosynthesis.</text>
</comment>
<evidence type="ECO:0000256" key="2">
    <source>
        <dbReference type="ARBA" id="ARBA00022746"/>
    </source>
</evidence>
<dbReference type="Proteomes" id="UP001596470">
    <property type="component" value="Unassembled WGS sequence"/>
</dbReference>
<evidence type="ECO:0000256" key="1">
    <source>
        <dbReference type="ARBA" id="ARBA00004829"/>
    </source>
</evidence>
<dbReference type="Gene3D" id="3.50.50.60">
    <property type="entry name" value="FAD/NAD(P)-binding domain"/>
    <property type="match status" value="2"/>
</dbReference>
<feature type="chain" id="PRO_5045771688" evidence="5">
    <location>
        <begin position="21"/>
        <end position="508"/>
    </location>
</feature>
<dbReference type="InterPro" id="IPR014105">
    <property type="entry name" value="Carotenoid/retinoid_OxRdtase"/>
</dbReference>
<evidence type="ECO:0000256" key="4">
    <source>
        <dbReference type="RuleBase" id="RU362075"/>
    </source>
</evidence>
<keyword evidence="3 4" id="KW-0560">Oxidoreductase</keyword>
<evidence type="ECO:0000259" key="6">
    <source>
        <dbReference type="Pfam" id="PF01593"/>
    </source>
</evidence>
<accession>A0ABW2D5L1</accession>
<dbReference type="PANTHER" id="PTHR43734">
    <property type="entry name" value="PHYTOENE DESATURASE"/>
    <property type="match status" value="1"/>
</dbReference>